<reference evidence="1" key="1">
    <citation type="submission" date="2018-05" db="EMBL/GenBank/DDBJ databases">
        <authorList>
            <person name="Lanie J.A."/>
            <person name="Ng W.-L."/>
            <person name="Kazmierczak K.M."/>
            <person name="Andrzejewski T.M."/>
            <person name="Davidsen T.M."/>
            <person name="Wayne K.J."/>
            <person name="Tettelin H."/>
            <person name="Glass J.I."/>
            <person name="Rusch D."/>
            <person name="Podicherti R."/>
            <person name="Tsui H.-C.T."/>
            <person name="Winkler M.E."/>
        </authorList>
    </citation>
    <scope>NUCLEOTIDE SEQUENCE</scope>
</reference>
<dbReference type="EMBL" id="UINC01103316">
    <property type="protein sequence ID" value="SVC65600.1"/>
    <property type="molecule type" value="Genomic_DNA"/>
</dbReference>
<dbReference type="AlphaFoldDB" id="A0A382NY78"/>
<evidence type="ECO:0000313" key="1">
    <source>
        <dbReference type="EMBL" id="SVC65600.1"/>
    </source>
</evidence>
<feature type="non-terminal residue" evidence="1">
    <location>
        <position position="1"/>
    </location>
</feature>
<name>A0A382NY78_9ZZZZ</name>
<protein>
    <submittedName>
        <fullName evidence="1">Uncharacterized protein</fullName>
    </submittedName>
</protein>
<organism evidence="1">
    <name type="scientific">marine metagenome</name>
    <dbReference type="NCBI Taxonomy" id="408172"/>
    <lineage>
        <taxon>unclassified sequences</taxon>
        <taxon>metagenomes</taxon>
        <taxon>ecological metagenomes</taxon>
    </lineage>
</organism>
<accession>A0A382NY78</accession>
<proteinExistence type="predicted"/>
<sequence>MDLLKVNSNNETLLEDFFYFMKNHKPHGHKDWPEIKEEFCSSLTNELYEKKSFLYLLKEPKTILNYFYIKFEKSINRIILLSYNPEDLIEYSKYLIELKNKKNYSIEIGLRDSEISKFIKNNTYFKIFKRYNLMNLKKMDYVETNPVNSQH</sequence>
<gene>
    <name evidence="1" type="ORF">METZ01_LOCUS318454</name>
</gene>
<feature type="non-terminal residue" evidence="1">
    <location>
        <position position="151"/>
    </location>
</feature>